<evidence type="ECO:0000313" key="3">
    <source>
        <dbReference type="Proteomes" id="UP000019116"/>
    </source>
</evidence>
<dbReference type="OrthoDB" id="10264738at2759"/>
<dbReference type="STRING" id="4565.A0A3B6JMW3"/>
<dbReference type="Gramene" id="TraesRN4D0100692500.2">
    <property type="protein sequence ID" value="TraesRN4D0100692500.2"/>
    <property type="gene ID" value="TraesRN4D0100692500"/>
</dbReference>
<dbReference type="EnsemblPlants" id="TraesCS4D02G282700.2">
    <property type="protein sequence ID" value="TraesCS4D02G282700.2"/>
    <property type="gene ID" value="TraesCS4D02G282700"/>
</dbReference>
<dbReference type="Gene3D" id="3.60.40.10">
    <property type="entry name" value="PPM-type phosphatase domain"/>
    <property type="match status" value="1"/>
</dbReference>
<protein>
    <recommendedName>
        <fullName evidence="1">protein-serine/threonine phosphatase</fullName>
        <ecNumber evidence="1">3.1.3.16</ecNumber>
    </recommendedName>
</protein>
<keyword evidence="3" id="KW-1185">Reference proteome</keyword>
<dbReference type="AlphaFoldDB" id="A0A3B6JMW3"/>
<dbReference type="InterPro" id="IPR000222">
    <property type="entry name" value="PP2C_BS"/>
</dbReference>
<dbReference type="Gramene" id="TraesCS4D02G282700.2">
    <property type="protein sequence ID" value="TraesCS4D02G282700.2"/>
    <property type="gene ID" value="TraesCS4D02G282700"/>
</dbReference>
<dbReference type="PROSITE" id="PS01032">
    <property type="entry name" value="PPM_1"/>
    <property type="match status" value="1"/>
</dbReference>
<dbReference type="InterPro" id="IPR036457">
    <property type="entry name" value="PPM-type-like_dom_sf"/>
</dbReference>
<dbReference type="Gramene" id="TraesCS4D03G0669400.2">
    <property type="protein sequence ID" value="TraesCS4D03G0669400.2.CDS"/>
    <property type="gene ID" value="TraesCS4D03G0669400"/>
</dbReference>
<dbReference type="EC" id="3.1.3.16" evidence="1"/>
<proteinExistence type="predicted"/>
<accession>A0A3B6JMW3</accession>
<dbReference type="Proteomes" id="UP000019116">
    <property type="component" value="Chromosome 4D"/>
</dbReference>
<reference evidence="2" key="2">
    <citation type="submission" date="2018-10" db="UniProtKB">
        <authorList>
            <consortium name="EnsemblPlants"/>
        </authorList>
    </citation>
    <scope>IDENTIFICATION</scope>
</reference>
<sequence length="204" mass="22471">MKKLRTLHKNSSLPCSVTCCSRLQKRPNTSSAVRFNRVALSPSLVFLPALSQVSSLAWICPARHAGLKRCAQTCCHRGGPSPDHGGTMEESSAAVPRFADMPVRLLARRHDLDGMGLDADTLCLPSHLFALFDGHGGAEVYDYCREMPQVQQVHLDPISCWLRPSQSLSLSNFSGHTCSVSNGCQLQSFRERSEQLKTEETVVF</sequence>
<evidence type="ECO:0000313" key="2">
    <source>
        <dbReference type="EnsemblPlants" id="TraesCS4D02G282700.2"/>
    </source>
</evidence>
<dbReference type="GO" id="GO:0004722">
    <property type="term" value="F:protein serine/threonine phosphatase activity"/>
    <property type="evidence" value="ECO:0007669"/>
    <property type="project" value="UniProtKB-EC"/>
</dbReference>
<name>A0A3B6JMW3_WHEAT</name>
<evidence type="ECO:0000256" key="1">
    <source>
        <dbReference type="ARBA" id="ARBA00013081"/>
    </source>
</evidence>
<dbReference type="GO" id="GO:0043169">
    <property type="term" value="F:cation binding"/>
    <property type="evidence" value="ECO:0007669"/>
    <property type="project" value="InterPro"/>
</dbReference>
<organism evidence="2">
    <name type="scientific">Triticum aestivum</name>
    <name type="common">Wheat</name>
    <dbReference type="NCBI Taxonomy" id="4565"/>
    <lineage>
        <taxon>Eukaryota</taxon>
        <taxon>Viridiplantae</taxon>
        <taxon>Streptophyta</taxon>
        <taxon>Embryophyta</taxon>
        <taxon>Tracheophyta</taxon>
        <taxon>Spermatophyta</taxon>
        <taxon>Magnoliopsida</taxon>
        <taxon>Liliopsida</taxon>
        <taxon>Poales</taxon>
        <taxon>Poaceae</taxon>
        <taxon>BOP clade</taxon>
        <taxon>Pooideae</taxon>
        <taxon>Triticodae</taxon>
        <taxon>Triticeae</taxon>
        <taxon>Triticinae</taxon>
        <taxon>Triticum</taxon>
    </lineage>
</organism>
<reference evidence="2" key="1">
    <citation type="submission" date="2018-08" db="EMBL/GenBank/DDBJ databases">
        <authorList>
            <person name="Rossello M."/>
        </authorList>
    </citation>
    <scope>NUCLEOTIDE SEQUENCE [LARGE SCALE GENOMIC DNA]</scope>
    <source>
        <strain evidence="2">cv. Chinese Spring</strain>
    </source>
</reference>